<evidence type="ECO:0000313" key="4">
    <source>
        <dbReference type="EMBL" id="CAA6828312.1"/>
    </source>
</evidence>
<keyword evidence="2" id="KW-1133">Transmembrane helix</keyword>
<feature type="compositionally biased region" description="Basic and acidic residues" evidence="1">
    <location>
        <begin position="102"/>
        <end position="113"/>
    </location>
</feature>
<dbReference type="InterPro" id="IPR025567">
    <property type="entry name" value="DUF4332"/>
</dbReference>
<evidence type="ECO:0000256" key="2">
    <source>
        <dbReference type="SAM" id="Phobius"/>
    </source>
</evidence>
<feature type="region of interest" description="Disordered" evidence="1">
    <location>
        <begin position="99"/>
        <end position="133"/>
    </location>
</feature>
<organism evidence="4">
    <name type="scientific">uncultured Thiotrichaceae bacterium</name>
    <dbReference type="NCBI Taxonomy" id="298394"/>
    <lineage>
        <taxon>Bacteria</taxon>
        <taxon>Pseudomonadati</taxon>
        <taxon>Pseudomonadota</taxon>
        <taxon>Gammaproteobacteria</taxon>
        <taxon>Thiotrichales</taxon>
        <taxon>Thiotrichaceae</taxon>
        <taxon>environmental samples</taxon>
    </lineage>
</organism>
<keyword evidence="2" id="KW-0472">Membrane</keyword>
<gene>
    <name evidence="4" type="ORF">HELGO_WM9188</name>
</gene>
<feature type="transmembrane region" description="Helical" evidence="2">
    <location>
        <begin position="12"/>
        <end position="39"/>
    </location>
</feature>
<feature type="transmembrane region" description="Helical" evidence="2">
    <location>
        <begin position="70"/>
        <end position="92"/>
    </location>
</feature>
<dbReference type="Gene3D" id="1.10.150.20">
    <property type="entry name" value="5' to 3' exonuclease, C-terminal subdomain"/>
    <property type="match status" value="1"/>
</dbReference>
<dbReference type="AlphaFoldDB" id="A0A6S6UI69"/>
<name>A0A6S6UI69_9GAMM</name>
<protein>
    <recommendedName>
        <fullName evidence="3">DUF4332 domain-containing protein</fullName>
    </recommendedName>
</protein>
<sequence length="208" mass="21832">MKSIPLSSMNLYSTLGMVTIGAATGAIVGSTAFVAYTVLTGKSAAAALTAKSALSMQGTTLTPVSSGSRLLGLLLPASIGALGGGLGGLSLARKKTLQARDVSTESVKEPKEQDDTENQSLQPSETHLTKTMPVPNTSEVDLEQIKGIGPKYSSLLQKAGIHTVEDLAMNPLEDIHSALNSSLGEQKFRLKNWVTQARQMVEQKAYSS</sequence>
<dbReference type="EMBL" id="CACVAY010000148">
    <property type="protein sequence ID" value="CAA6828312.1"/>
    <property type="molecule type" value="Genomic_DNA"/>
</dbReference>
<dbReference type="Pfam" id="PF14229">
    <property type="entry name" value="DUF4332"/>
    <property type="match status" value="1"/>
</dbReference>
<feature type="domain" description="DUF4332" evidence="3">
    <location>
        <begin position="140"/>
        <end position="199"/>
    </location>
</feature>
<keyword evidence="2" id="KW-0812">Transmembrane</keyword>
<accession>A0A6S6UI69</accession>
<proteinExistence type="predicted"/>
<evidence type="ECO:0000259" key="3">
    <source>
        <dbReference type="Pfam" id="PF14229"/>
    </source>
</evidence>
<evidence type="ECO:0000256" key="1">
    <source>
        <dbReference type="SAM" id="MobiDB-lite"/>
    </source>
</evidence>
<reference evidence="4" key="1">
    <citation type="submission" date="2020-01" db="EMBL/GenBank/DDBJ databases">
        <authorList>
            <person name="Meier V. D."/>
            <person name="Meier V D."/>
        </authorList>
    </citation>
    <scope>NUCLEOTIDE SEQUENCE</scope>
    <source>
        <strain evidence="4">HLG_WM_MAG_07</strain>
    </source>
</reference>